<name>A0A401JFX4_9PROT</name>
<gene>
    <name evidence="1" type="ORF">SFMTTN_2342</name>
</gene>
<dbReference type="EMBL" id="BGOW01000020">
    <property type="protein sequence ID" value="GBL46527.1"/>
    <property type="molecule type" value="Genomic_DNA"/>
</dbReference>
<comment type="caution">
    <text evidence="1">The sequence shown here is derived from an EMBL/GenBank/DDBJ whole genome shotgun (WGS) entry which is preliminary data.</text>
</comment>
<keyword evidence="2" id="KW-1185">Reference proteome</keyword>
<evidence type="ECO:0000313" key="2">
    <source>
        <dbReference type="Proteomes" id="UP000286806"/>
    </source>
</evidence>
<sequence>MGRRAPSIMIVDMATGMIADVGMAAGMVAITNATMTIKA</sequence>
<accession>A0A401JFX4</accession>
<protein>
    <submittedName>
        <fullName evidence="1">Uncharacterized protein</fullName>
    </submittedName>
</protein>
<reference evidence="1 2" key="1">
    <citation type="journal article" date="2019" name="Front. Microbiol.">
        <title>Genomes of Neutrophilic Sulfur-Oxidizing Chemolithoautotrophs Representing 9 Proteobacterial Species From 8 Genera.</title>
        <authorList>
            <person name="Watanabe T."/>
            <person name="Kojima H."/>
            <person name="Umezawa K."/>
            <person name="Hori C."/>
            <person name="Takasuka T.E."/>
            <person name="Kato Y."/>
            <person name="Fukui M."/>
        </authorList>
    </citation>
    <scope>NUCLEOTIDE SEQUENCE [LARGE SCALE GENOMIC DNA]</scope>
    <source>
        <strain evidence="1 2">TTN</strain>
    </source>
</reference>
<organism evidence="1 2">
    <name type="scientific">Sulfuriferula multivorans</name>
    <dbReference type="NCBI Taxonomy" id="1559896"/>
    <lineage>
        <taxon>Bacteria</taxon>
        <taxon>Pseudomonadati</taxon>
        <taxon>Pseudomonadota</taxon>
        <taxon>Betaproteobacteria</taxon>
        <taxon>Nitrosomonadales</taxon>
        <taxon>Sulfuricellaceae</taxon>
        <taxon>Sulfuriferula</taxon>
    </lineage>
</organism>
<evidence type="ECO:0000313" key="1">
    <source>
        <dbReference type="EMBL" id="GBL46527.1"/>
    </source>
</evidence>
<dbReference type="AlphaFoldDB" id="A0A401JFX4"/>
<proteinExistence type="predicted"/>
<dbReference type="Proteomes" id="UP000286806">
    <property type="component" value="Unassembled WGS sequence"/>
</dbReference>